<comment type="caution">
    <text evidence="1">The sequence shown here is derived from an EMBL/GenBank/DDBJ whole genome shotgun (WGS) entry which is preliminary data.</text>
</comment>
<dbReference type="EMBL" id="CAJVPT010000953">
    <property type="protein sequence ID" value="CAG8453792.1"/>
    <property type="molecule type" value="Genomic_DNA"/>
</dbReference>
<accession>A0ACA9K5I5</accession>
<evidence type="ECO:0000313" key="1">
    <source>
        <dbReference type="EMBL" id="CAG8453792.1"/>
    </source>
</evidence>
<keyword evidence="2" id="KW-1185">Reference proteome</keyword>
<evidence type="ECO:0000313" key="2">
    <source>
        <dbReference type="Proteomes" id="UP000789525"/>
    </source>
</evidence>
<name>A0ACA9K5I5_9GLOM</name>
<organism evidence="1 2">
    <name type="scientific">Acaulospora colombiana</name>
    <dbReference type="NCBI Taxonomy" id="27376"/>
    <lineage>
        <taxon>Eukaryota</taxon>
        <taxon>Fungi</taxon>
        <taxon>Fungi incertae sedis</taxon>
        <taxon>Mucoromycota</taxon>
        <taxon>Glomeromycotina</taxon>
        <taxon>Glomeromycetes</taxon>
        <taxon>Diversisporales</taxon>
        <taxon>Acaulosporaceae</taxon>
        <taxon>Acaulospora</taxon>
    </lineage>
</organism>
<protein>
    <submittedName>
        <fullName evidence="1">13740_t:CDS:1</fullName>
    </submittedName>
</protein>
<feature type="non-terminal residue" evidence="1">
    <location>
        <position position="1"/>
    </location>
</feature>
<gene>
    <name evidence="1" type="ORF">ACOLOM_LOCUS877</name>
</gene>
<reference evidence="1" key="1">
    <citation type="submission" date="2021-06" db="EMBL/GenBank/DDBJ databases">
        <authorList>
            <person name="Kallberg Y."/>
            <person name="Tangrot J."/>
            <person name="Rosling A."/>
        </authorList>
    </citation>
    <scope>NUCLEOTIDE SEQUENCE</scope>
    <source>
        <strain evidence="1">CL356</strain>
    </source>
</reference>
<dbReference type="Proteomes" id="UP000789525">
    <property type="component" value="Unassembled WGS sequence"/>
</dbReference>
<sequence>TNVSDENLLSLGKHEQLLGKSSGFSSTEGIMNGEPFQKFRSLFRLAPCFLLNGEQIQPLKEPGEFYNQLKVHILSAKERIFLAALYIGSNEKDLVETIRTAVKRSKQLKVHLLLDCLRSTRADHDASESPANLLAMLVKEFPDQPVTEFEEHDKPYELVLPQFPDPVTESHLFRKCAASAMKEFIGKWTNNHEFQVIQRQKNSEERKNEQNNSLDTIIFPVVQMGPFAIRQDESATLYVLDAITKYGNQRDNDGEQVFFASGYFNFTQKFKDKILNAATKLSVLAASPEANGFFRSKGMSKHLPQAYTLIEKQFYYDILKHGKSHLVTIEEYKRPNWTFHAKGLWYYMSAQQWPSLTIIGSSNYGYRSTERDLEAQAILITTNEVLRKAIHEELQHLRENTVTITSETFQQVDRKVPFLVRIATKFIKTML</sequence>
<proteinExistence type="predicted"/>